<proteinExistence type="predicted"/>
<dbReference type="Gene3D" id="3.40.1360.10">
    <property type="match status" value="1"/>
</dbReference>
<sequence>MQDAAKLLHLLLDKFENSALYKGAPRNNRRVWLRFNRRNLPRYFDDSTARHKESINEGALLLEERGLVEIVWERFEEGNLINKLALNHHRLQEAYDFLGRRPREARESEVAGLARRYARGAAPWAAEFLGWVAERADSGESVARYLDIGDTRRAAMLFKAVREASLLEEETPRRVFSQRVLGSTKAFDQVKSAVARAAVDFNAGLRRAGLEGPDEILAELGIVDNPQHIFISGDLKFTVAGKLINVSYFYPDLGIATEMVGPMQIVAAPVDYVITIENLTAFYSFIKEGRKNCLAVYLGGYHNAHRRNFLLKIRDFFVQNGRAVSFYHWGDIDYGGFTIFTHLRDNCLPELQPLAMDIDTLEKYKKFCLPFNKEYAKKLHRLLQDEKYRVFHPVIQHMLKNNLRLEQEGVRLKVY</sequence>
<keyword evidence="3" id="KW-1185">Reference proteome</keyword>
<evidence type="ECO:0000259" key="1">
    <source>
        <dbReference type="Pfam" id="PF09983"/>
    </source>
</evidence>
<protein>
    <submittedName>
        <fullName evidence="2">Uncharacterized protein DUF2220</fullName>
    </submittedName>
</protein>
<dbReference type="EMBL" id="VNHM01000011">
    <property type="protein sequence ID" value="TYO94787.1"/>
    <property type="molecule type" value="Genomic_DNA"/>
</dbReference>
<dbReference type="Pfam" id="PF09983">
    <property type="entry name" value="JetD_C"/>
    <property type="match status" value="1"/>
</dbReference>
<dbReference type="InterPro" id="IPR036078">
    <property type="entry name" value="Spo11/TopoVI_A_sf"/>
</dbReference>
<evidence type="ECO:0000313" key="2">
    <source>
        <dbReference type="EMBL" id="TYO94787.1"/>
    </source>
</evidence>
<evidence type="ECO:0000313" key="3">
    <source>
        <dbReference type="Proteomes" id="UP000323166"/>
    </source>
</evidence>
<gene>
    <name evidence="2" type="ORF">LX24_02038</name>
</gene>
<dbReference type="AlphaFoldDB" id="A0A5S4ZPI2"/>
<reference evidence="2 3" key="1">
    <citation type="submission" date="2019-07" db="EMBL/GenBank/DDBJ databases">
        <title>Genomic Encyclopedia of Type Strains, Phase I: the one thousand microbial genomes (KMG-I) project.</title>
        <authorList>
            <person name="Kyrpides N."/>
        </authorList>
    </citation>
    <scope>NUCLEOTIDE SEQUENCE [LARGE SCALE GENOMIC DNA]</scope>
    <source>
        <strain evidence="2 3">DSM 6562</strain>
    </source>
</reference>
<organism evidence="2 3">
    <name type="scientific">Desulfallas thermosapovorans DSM 6562</name>
    <dbReference type="NCBI Taxonomy" id="1121431"/>
    <lineage>
        <taxon>Bacteria</taxon>
        <taxon>Bacillati</taxon>
        <taxon>Bacillota</taxon>
        <taxon>Clostridia</taxon>
        <taxon>Eubacteriales</taxon>
        <taxon>Desulfallaceae</taxon>
        <taxon>Desulfallas</taxon>
    </lineage>
</organism>
<dbReference type="InterPro" id="IPR024534">
    <property type="entry name" value="JetD_C"/>
</dbReference>
<dbReference type="Proteomes" id="UP000323166">
    <property type="component" value="Unassembled WGS sequence"/>
</dbReference>
<dbReference type="GO" id="GO:0003677">
    <property type="term" value="F:DNA binding"/>
    <property type="evidence" value="ECO:0007669"/>
    <property type="project" value="InterPro"/>
</dbReference>
<accession>A0A5S4ZPI2</accession>
<name>A0A5S4ZPI2_9FIRM</name>
<dbReference type="GO" id="GO:0005694">
    <property type="term" value="C:chromosome"/>
    <property type="evidence" value="ECO:0007669"/>
    <property type="project" value="InterPro"/>
</dbReference>
<dbReference type="RefSeq" id="WP_166512037.1">
    <property type="nucleotide sequence ID" value="NZ_VNHM01000011.1"/>
</dbReference>
<comment type="caution">
    <text evidence="2">The sequence shown here is derived from an EMBL/GenBank/DDBJ whole genome shotgun (WGS) entry which is preliminary data.</text>
</comment>
<feature type="domain" description="Wadjet protein JetD C-terminal" evidence="1">
    <location>
        <begin position="252"/>
        <end position="413"/>
    </location>
</feature>
<dbReference type="SUPFAM" id="SSF56726">
    <property type="entry name" value="DNA topoisomerase IV, alpha subunit"/>
    <property type="match status" value="1"/>
</dbReference>